<protein>
    <submittedName>
        <fullName evidence="2">Cupin</fullName>
    </submittedName>
</protein>
<dbReference type="CDD" id="cd20303">
    <property type="entry name" value="cupin_ChrR_1"/>
    <property type="match status" value="1"/>
</dbReference>
<evidence type="ECO:0000313" key="2">
    <source>
        <dbReference type="EMBL" id="PWR04533.1"/>
    </source>
</evidence>
<dbReference type="Gene3D" id="2.60.120.10">
    <property type="entry name" value="Jelly Rolls"/>
    <property type="match status" value="1"/>
</dbReference>
<dbReference type="OrthoDB" id="9801227at2"/>
<accession>A0A2V2LSY3</accession>
<dbReference type="RefSeq" id="WP_109809835.1">
    <property type="nucleotide sequence ID" value="NZ_QGKU01000003.1"/>
</dbReference>
<dbReference type="Pfam" id="PF12973">
    <property type="entry name" value="Cupin_7"/>
    <property type="match status" value="1"/>
</dbReference>
<dbReference type="EMBL" id="QGKU01000003">
    <property type="protein sequence ID" value="PWR04533.1"/>
    <property type="molecule type" value="Genomic_DNA"/>
</dbReference>
<evidence type="ECO:0000259" key="1">
    <source>
        <dbReference type="Pfam" id="PF12973"/>
    </source>
</evidence>
<organism evidence="2 3">
    <name type="scientific">Meridianimarinicoccus roseus</name>
    <dbReference type="NCBI Taxonomy" id="2072018"/>
    <lineage>
        <taxon>Bacteria</taxon>
        <taxon>Pseudomonadati</taxon>
        <taxon>Pseudomonadota</taxon>
        <taxon>Alphaproteobacteria</taxon>
        <taxon>Rhodobacterales</taxon>
        <taxon>Paracoccaceae</taxon>
        <taxon>Meridianimarinicoccus</taxon>
    </lineage>
</organism>
<dbReference type="InterPro" id="IPR014710">
    <property type="entry name" value="RmlC-like_jellyroll"/>
</dbReference>
<reference evidence="2 3" key="1">
    <citation type="submission" date="2018-05" db="EMBL/GenBank/DDBJ databases">
        <title>Rhodobacteraceae gen. nov., sp. nov. isolated from sea water.</title>
        <authorList>
            <person name="Ren Y."/>
        </authorList>
    </citation>
    <scope>NUCLEOTIDE SEQUENCE [LARGE SCALE GENOMIC DNA]</scope>
    <source>
        <strain evidence="2 3">TG-679</strain>
    </source>
</reference>
<dbReference type="InterPro" id="IPR025979">
    <property type="entry name" value="ChrR-like_cupin_dom"/>
</dbReference>
<comment type="caution">
    <text evidence="2">The sequence shown here is derived from an EMBL/GenBank/DDBJ whole genome shotgun (WGS) entry which is preliminary data.</text>
</comment>
<keyword evidence="3" id="KW-1185">Reference proteome</keyword>
<dbReference type="Proteomes" id="UP000245680">
    <property type="component" value="Unassembled WGS sequence"/>
</dbReference>
<name>A0A2V2LSY3_9RHOB</name>
<proteinExistence type="predicted"/>
<gene>
    <name evidence="2" type="ORF">DKT77_00775</name>
</gene>
<dbReference type="InterPro" id="IPR011051">
    <property type="entry name" value="RmlC_Cupin_sf"/>
</dbReference>
<feature type="domain" description="ChrR-like cupin" evidence="1">
    <location>
        <begin position="10"/>
        <end position="111"/>
    </location>
</feature>
<sequence>MDLNSDFTRPVRVQAGQLPWTASPSPGVERRMLDRIGGEVARATSIVRFAPGHSFSPHTHGGGEEFLVLEGVFQDEHGDYPAGTYVRNPPTTRHTPGSRDGCTIFVKLWQFDPDDRTQFHRPIVDGLVPAGPGVRQAVLHRDARETVSHMVLAPGAALNLDPEGGAELLVLSGSLSDGGGEVLEPQGWLRLPVGAPLRARAGQEGAALWMKTGHLRFVVAPDV</sequence>
<dbReference type="AlphaFoldDB" id="A0A2V2LSY3"/>
<evidence type="ECO:0000313" key="3">
    <source>
        <dbReference type="Proteomes" id="UP000245680"/>
    </source>
</evidence>
<dbReference type="SUPFAM" id="SSF51182">
    <property type="entry name" value="RmlC-like cupins"/>
    <property type="match status" value="2"/>
</dbReference>